<accession>A0ABT2HU66</accession>
<dbReference type="InterPro" id="IPR004398">
    <property type="entry name" value="RNA_MeTrfase_RsmD"/>
</dbReference>
<dbReference type="Proteomes" id="UP001525379">
    <property type="component" value="Unassembled WGS sequence"/>
</dbReference>
<gene>
    <name evidence="3" type="primary">rsmD</name>
    <name evidence="3" type="ORF">M3D15_00675</name>
</gene>
<dbReference type="EMBL" id="JALXSQ010000002">
    <property type="protein sequence ID" value="MCT2041863.1"/>
    <property type="molecule type" value="Genomic_DNA"/>
</dbReference>
<evidence type="ECO:0000313" key="4">
    <source>
        <dbReference type="Proteomes" id="UP001525379"/>
    </source>
</evidence>
<evidence type="ECO:0000256" key="2">
    <source>
        <dbReference type="ARBA" id="ARBA00022679"/>
    </source>
</evidence>
<dbReference type="NCBIfam" id="TIGR00095">
    <property type="entry name" value="16S rRNA (guanine(966)-N(2))-methyltransferase RsmD"/>
    <property type="match status" value="1"/>
</dbReference>
<dbReference type="GO" id="GO:0052913">
    <property type="term" value="F:16S rRNA (guanine(966)-N(2))-methyltransferase activity"/>
    <property type="evidence" value="ECO:0007669"/>
    <property type="project" value="UniProtKB-EC"/>
</dbReference>
<keyword evidence="1 3" id="KW-0489">Methyltransferase</keyword>
<dbReference type="PANTHER" id="PTHR43542:SF1">
    <property type="entry name" value="METHYLTRANSFERASE"/>
    <property type="match status" value="1"/>
</dbReference>
<dbReference type="Gene3D" id="3.40.50.150">
    <property type="entry name" value="Vaccinia Virus protein VP39"/>
    <property type="match status" value="1"/>
</dbReference>
<keyword evidence="2 3" id="KW-0808">Transferase</keyword>
<protein>
    <submittedName>
        <fullName evidence="3">16S rRNA (Guanine(966)-N(2))-methyltransferase RsmD</fullName>
        <ecNumber evidence="3">2.1.1.171</ecNumber>
    </submittedName>
</protein>
<dbReference type="InterPro" id="IPR029063">
    <property type="entry name" value="SAM-dependent_MTases_sf"/>
</dbReference>
<dbReference type="PIRSF" id="PIRSF004553">
    <property type="entry name" value="CHP00095"/>
    <property type="match status" value="1"/>
</dbReference>
<dbReference type="EC" id="2.1.1.171" evidence="3"/>
<proteinExistence type="predicted"/>
<dbReference type="PANTHER" id="PTHR43542">
    <property type="entry name" value="METHYLTRANSFERASE"/>
    <property type="match status" value="1"/>
</dbReference>
<dbReference type="Pfam" id="PF03602">
    <property type="entry name" value="Cons_hypoth95"/>
    <property type="match status" value="1"/>
</dbReference>
<dbReference type="SUPFAM" id="SSF53335">
    <property type="entry name" value="S-adenosyl-L-methionine-dependent methyltransferases"/>
    <property type="match status" value="1"/>
</dbReference>
<name>A0ABT2HU66_9MICO</name>
<dbReference type="RefSeq" id="WP_206395054.1">
    <property type="nucleotide sequence ID" value="NZ_JAFDPW010000002.1"/>
</dbReference>
<evidence type="ECO:0000313" key="3">
    <source>
        <dbReference type="EMBL" id="MCT2041863.1"/>
    </source>
</evidence>
<sequence>MTRIIAGDARGVLLTVPKNGTRPTSDRVREALFSTLESMNVIDGVEVLDLYAGTGALGFEALSRGAVSAHFVEKAPKVASLIQRHARAVEDAVKPRQVRCTVESRSAVQAVAGLAPGLGLVFIDPPYDVPGAEVAALLAALADKLEPWAIVVLERSSRDPLPELPAAFRLERTKLYGETALHYLELASEEDAAS</sequence>
<organism evidence="3 4">
    <name type="scientific">Pseudoclavibacter albus</name>
    <dbReference type="NCBI Taxonomy" id="272241"/>
    <lineage>
        <taxon>Bacteria</taxon>
        <taxon>Bacillati</taxon>
        <taxon>Actinomycetota</taxon>
        <taxon>Actinomycetes</taxon>
        <taxon>Micrococcales</taxon>
        <taxon>Microbacteriaceae</taxon>
        <taxon>Pseudoclavibacter</taxon>
    </lineage>
</organism>
<evidence type="ECO:0000256" key="1">
    <source>
        <dbReference type="ARBA" id="ARBA00022603"/>
    </source>
</evidence>
<keyword evidence="4" id="KW-1185">Reference proteome</keyword>
<comment type="caution">
    <text evidence="3">The sequence shown here is derived from an EMBL/GenBank/DDBJ whole genome shotgun (WGS) entry which is preliminary data.</text>
</comment>
<reference evidence="3 4" key="1">
    <citation type="submission" date="2022-04" db="EMBL/GenBank/DDBJ databases">
        <title>Human microbiome associated bacterial genomes.</title>
        <authorList>
            <person name="Sandstrom S."/>
            <person name="Salamzade R."/>
            <person name="Kalan L.R."/>
        </authorList>
    </citation>
    <scope>NUCLEOTIDE SEQUENCE [LARGE SCALE GENOMIC DNA]</scope>
    <source>
        <strain evidence="4">p3-SID1799</strain>
    </source>
</reference>